<dbReference type="EMBL" id="BOSM01000014">
    <property type="protein sequence ID" value="GIP61143.1"/>
    <property type="molecule type" value="Genomic_DNA"/>
</dbReference>
<protein>
    <submittedName>
        <fullName evidence="3">Uncharacterized protein</fullName>
    </submittedName>
</protein>
<reference evidence="3 4" key="1">
    <citation type="submission" date="2021-03" db="EMBL/GenBank/DDBJ databases">
        <title>Antimicrobial resistance genes in bacteria isolated from Japanese honey, and their potential for conferring macrolide and lincosamide resistance in the American foulbrood pathogen Paenibacillus larvae.</title>
        <authorList>
            <person name="Okamoto M."/>
            <person name="Kumagai M."/>
            <person name="Kanamori H."/>
            <person name="Takamatsu D."/>
        </authorList>
    </citation>
    <scope>NUCLEOTIDE SEQUENCE [LARGE SCALE GENOMIC DNA]</scope>
    <source>
        <strain evidence="3 4">J15TS10</strain>
    </source>
</reference>
<keyword evidence="4" id="KW-1185">Reference proteome</keyword>
<organism evidence="3 4">
    <name type="scientific">Paenibacillus woosongensis</name>
    <dbReference type="NCBI Taxonomy" id="307580"/>
    <lineage>
        <taxon>Bacteria</taxon>
        <taxon>Bacillati</taxon>
        <taxon>Bacillota</taxon>
        <taxon>Bacilli</taxon>
        <taxon>Bacillales</taxon>
        <taxon>Paenibacillaceae</taxon>
        <taxon>Paenibacillus</taxon>
    </lineage>
</organism>
<feature type="chain" id="PRO_5045119220" evidence="2">
    <location>
        <begin position="24"/>
        <end position="141"/>
    </location>
</feature>
<feature type="transmembrane region" description="Helical" evidence="1">
    <location>
        <begin position="47"/>
        <end position="69"/>
    </location>
</feature>
<proteinExistence type="predicted"/>
<keyword evidence="1" id="KW-1133">Transmembrane helix</keyword>
<evidence type="ECO:0000313" key="4">
    <source>
        <dbReference type="Proteomes" id="UP000681290"/>
    </source>
</evidence>
<keyword evidence="2" id="KW-0732">Signal</keyword>
<keyword evidence="1" id="KW-0472">Membrane</keyword>
<sequence length="141" mass="16277">MIKRFGAWLLALCLFFVPTFVFAEENPIEKLEKNMKLNWKVLDGLDFIFSPFNLLLTLLLIGIFLFCVWKILAKLWKVVLSKETLKDKMFWLEVGGVILILFLFLSGAFWKFLGGLYNWTEKQDVTGVTSSAVVRDIGSFL</sequence>
<evidence type="ECO:0000256" key="2">
    <source>
        <dbReference type="SAM" id="SignalP"/>
    </source>
</evidence>
<dbReference type="RefSeq" id="WP_213595249.1">
    <property type="nucleotide sequence ID" value="NZ_BOSM01000014.1"/>
</dbReference>
<keyword evidence="1" id="KW-0812">Transmembrane</keyword>
<accession>A0ABQ4MYZ4</accession>
<dbReference type="Proteomes" id="UP000681290">
    <property type="component" value="Unassembled WGS sequence"/>
</dbReference>
<gene>
    <name evidence="3" type="ORF">J15TS10_49570</name>
</gene>
<name>A0ABQ4MYZ4_9BACL</name>
<comment type="caution">
    <text evidence="3">The sequence shown here is derived from an EMBL/GenBank/DDBJ whole genome shotgun (WGS) entry which is preliminary data.</text>
</comment>
<evidence type="ECO:0000256" key="1">
    <source>
        <dbReference type="SAM" id="Phobius"/>
    </source>
</evidence>
<feature type="transmembrane region" description="Helical" evidence="1">
    <location>
        <begin position="90"/>
        <end position="110"/>
    </location>
</feature>
<feature type="signal peptide" evidence="2">
    <location>
        <begin position="1"/>
        <end position="23"/>
    </location>
</feature>
<evidence type="ECO:0000313" key="3">
    <source>
        <dbReference type="EMBL" id="GIP61143.1"/>
    </source>
</evidence>